<keyword evidence="2" id="KW-1185">Reference proteome</keyword>
<comment type="caution">
    <text evidence="1">The sequence shown here is derived from an EMBL/GenBank/DDBJ whole genome shotgun (WGS) entry which is preliminary data.</text>
</comment>
<name>A0ACA9K6T3_9GLOM</name>
<proteinExistence type="predicted"/>
<evidence type="ECO:0000313" key="2">
    <source>
        <dbReference type="Proteomes" id="UP000789525"/>
    </source>
</evidence>
<evidence type="ECO:0000313" key="1">
    <source>
        <dbReference type="EMBL" id="CAG8454684.1"/>
    </source>
</evidence>
<dbReference type="Proteomes" id="UP000789525">
    <property type="component" value="Unassembled WGS sequence"/>
</dbReference>
<reference evidence="1" key="1">
    <citation type="submission" date="2021-06" db="EMBL/GenBank/DDBJ databases">
        <authorList>
            <person name="Kallberg Y."/>
            <person name="Tangrot J."/>
            <person name="Rosling A."/>
        </authorList>
    </citation>
    <scope>NUCLEOTIDE SEQUENCE</scope>
    <source>
        <strain evidence="1">CL356</strain>
    </source>
</reference>
<gene>
    <name evidence="1" type="ORF">ACOLOM_LOCUS915</name>
</gene>
<protein>
    <submittedName>
        <fullName evidence="1">4550_t:CDS:1</fullName>
    </submittedName>
</protein>
<organism evidence="1 2">
    <name type="scientific">Acaulospora colombiana</name>
    <dbReference type="NCBI Taxonomy" id="27376"/>
    <lineage>
        <taxon>Eukaryota</taxon>
        <taxon>Fungi</taxon>
        <taxon>Fungi incertae sedis</taxon>
        <taxon>Mucoromycota</taxon>
        <taxon>Glomeromycotina</taxon>
        <taxon>Glomeromycetes</taxon>
        <taxon>Diversisporales</taxon>
        <taxon>Acaulosporaceae</taxon>
        <taxon>Acaulospora</taxon>
    </lineage>
</organism>
<sequence>MDINIHYTSKQQDSLLELVTDLQLHCLIVLLGTFSQAFIIDYGSETV</sequence>
<dbReference type="EMBL" id="CAJVPT010001005">
    <property type="protein sequence ID" value="CAG8454684.1"/>
    <property type="molecule type" value="Genomic_DNA"/>
</dbReference>
<accession>A0ACA9K6T3</accession>